<evidence type="ECO:0000256" key="2">
    <source>
        <dbReference type="ARBA" id="ARBA00001946"/>
    </source>
</evidence>
<evidence type="ECO:0000313" key="25">
    <source>
        <dbReference type="EMBL" id="PCI78030.1"/>
    </source>
</evidence>
<feature type="domain" description="PEP-utilising enzyme C-terminal" evidence="23">
    <location>
        <begin position="268"/>
        <end position="555"/>
    </location>
</feature>
<evidence type="ECO:0000259" key="22">
    <source>
        <dbReference type="Pfam" id="PF00391"/>
    </source>
</evidence>
<dbReference type="NCBIfam" id="TIGR01417">
    <property type="entry name" value="PTS_I_fam"/>
    <property type="match status" value="1"/>
</dbReference>
<keyword evidence="9 17" id="KW-0963">Cytoplasm</keyword>
<comment type="subcellular location">
    <subcellularLocation>
        <location evidence="4 17">Cytoplasm</location>
    </subcellularLocation>
</comment>
<name>A0A2A4X635_UNCAE</name>
<evidence type="ECO:0000256" key="4">
    <source>
        <dbReference type="ARBA" id="ARBA00004496"/>
    </source>
</evidence>
<evidence type="ECO:0000256" key="17">
    <source>
        <dbReference type="PIRNR" id="PIRNR000732"/>
    </source>
</evidence>
<dbReference type="GO" id="GO:0008965">
    <property type="term" value="F:phosphoenolpyruvate-protein phosphotransferase activity"/>
    <property type="evidence" value="ECO:0007669"/>
    <property type="project" value="UniProtKB-EC"/>
</dbReference>
<feature type="coiled-coil region" evidence="21">
    <location>
        <begin position="44"/>
        <end position="71"/>
    </location>
</feature>
<feature type="binding site" evidence="19">
    <location>
        <position position="347"/>
    </location>
    <ligand>
        <name>phosphoenolpyruvate</name>
        <dbReference type="ChEBI" id="CHEBI:58702"/>
    </ligand>
</feature>
<evidence type="ECO:0000256" key="6">
    <source>
        <dbReference type="ARBA" id="ARBA00012232"/>
    </source>
</evidence>
<comment type="similarity">
    <text evidence="5 17">Belongs to the PEP-utilizing enzyme family.</text>
</comment>
<gene>
    <name evidence="25" type="primary">ptsP</name>
    <name evidence="25" type="ORF">COB21_01680</name>
</gene>
<dbReference type="InterPro" id="IPR036618">
    <property type="entry name" value="PtsI_HPr-bd_sf"/>
</dbReference>
<evidence type="ECO:0000256" key="15">
    <source>
        <dbReference type="ARBA" id="ARBA00022842"/>
    </source>
</evidence>
<accession>A0A2A4X635</accession>
<dbReference type="PRINTS" id="PR01736">
    <property type="entry name" value="PHPHTRNFRASE"/>
</dbReference>
<evidence type="ECO:0000256" key="10">
    <source>
        <dbReference type="ARBA" id="ARBA00022597"/>
    </source>
</evidence>
<keyword evidence="11 17" id="KW-0808">Transferase</keyword>
<evidence type="ECO:0000259" key="23">
    <source>
        <dbReference type="Pfam" id="PF02896"/>
    </source>
</evidence>
<comment type="catalytic activity">
    <reaction evidence="1 17">
        <text>L-histidyl-[protein] + phosphoenolpyruvate = N(pros)-phospho-L-histidyl-[protein] + pyruvate</text>
        <dbReference type="Rhea" id="RHEA:23880"/>
        <dbReference type="Rhea" id="RHEA-COMP:9745"/>
        <dbReference type="Rhea" id="RHEA-COMP:9746"/>
        <dbReference type="ChEBI" id="CHEBI:15361"/>
        <dbReference type="ChEBI" id="CHEBI:29979"/>
        <dbReference type="ChEBI" id="CHEBI:58702"/>
        <dbReference type="ChEBI" id="CHEBI:64837"/>
        <dbReference type="EC" id="2.7.3.9"/>
    </reaction>
</comment>
<proteinExistence type="inferred from homology"/>
<dbReference type="Gene3D" id="3.50.30.10">
    <property type="entry name" value="Phosphohistidine domain"/>
    <property type="match status" value="1"/>
</dbReference>
<dbReference type="SUPFAM" id="SSF47831">
    <property type="entry name" value="Enzyme I of the PEP:sugar phosphotransferase system HPr-binding (sub)domain"/>
    <property type="match status" value="1"/>
</dbReference>
<dbReference type="SUPFAM" id="SSF51621">
    <property type="entry name" value="Phosphoenolpyruvate/pyruvate domain"/>
    <property type="match status" value="1"/>
</dbReference>
<dbReference type="GO" id="GO:0046872">
    <property type="term" value="F:metal ion binding"/>
    <property type="evidence" value="ECO:0007669"/>
    <property type="project" value="UniProtKB-KW"/>
</dbReference>
<feature type="active site" description="Tele-phosphohistidine intermediate" evidence="18">
    <location>
        <position position="199"/>
    </location>
</feature>
<dbReference type="Gene3D" id="3.20.20.60">
    <property type="entry name" value="Phosphoenolpyruvate-binding domains"/>
    <property type="match status" value="1"/>
</dbReference>
<evidence type="ECO:0000256" key="16">
    <source>
        <dbReference type="ARBA" id="ARBA00033235"/>
    </source>
</evidence>
<feature type="binding site" evidence="20">
    <location>
        <position position="445"/>
    </location>
    <ligand>
        <name>Mg(2+)</name>
        <dbReference type="ChEBI" id="CHEBI:18420"/>
    </ligand>
</feature>
<comment type="function">
    <text evidence="3 17">General (non sugar-specific) component of the phosphoenolpyruvate-dependent sugar phosphotransferase system (sugar PTS). This major carbohydrate active-transport system catalyzes the phosphorylation of incoming sugar substrates concomitantly with their translocation across the cell membrane. Enzyme I transfers the phosphoryl group from phosphoenolpyruvate (PEP) to the phosphoryl carrier protein (HPr).</text>
</comment>
<dbReference type="SUPFAM" id="SSF52009">
    <property type="entry name" value="Phosphohistidine domain"/>
    <property type="match status" value="1"/>
</dbReference>
<dbReference type="EC" id="2.7.3.9" evidence="6 17"/>
<feature type="domain" description="Phosphotransferase system enzyme I N-terminal" evidence="24">
    <location>
        <begin position="14"/>
        <end position="137"/>
    </location>
</feature>
<feature type="domain" description="PEP-utilising enzyme mobile" evidence="22">
    <location>
        <begin position="165"/>
        <end position="235"/>
    </location>
</feature>
<feature type="active site" description="Proton donor" evidence="18">
    <location>
        <position position="516"/>
    </location>
</feature>
<feature type="binding site" evidence="19">
    <location>
        <position position="479"/>
    </location>
    <ligand>
        <name>phosphoenolpyruvate</name>
        <dbReference type="ChEBI" id="CHEBI:58702"/>
    </ligand>
</feature>
<evidence type="ECO:0000259" key="24">
    <source>
        <dbReference type="Pfam" id="PF05524"/>
    </source>
</evidence>
<dbReference type="InterPro" id="IPR008731">
    <property type="entry name" value="PTS_EIN"/>
</dbReference>
<dbReference type="Proteomes" id="UP000218775">
    <property type="component" value="Unassembled WGS sequence"/>
</dbReference>
<feature type="binding site" evidence="19">
    <location>
        <begin position="468"/>
        <end position="469"/>
    </location>
    <ligand>
        <name>phosphoenolpyruvate</name>
        <dbReference type="ChEBI" id="CHEBI:58702"/>
    </ligand>
</feature>
<keyword evidence="12 17" id="KW-0598">Phosphotransferase system</keyword>
<evidence type="ECO:0000256" key="5">
    <source>
        <dbReference type="ARBA" id="ARBA00007837"/>
    </source>
</evidence>
<evidence type="ECO:0000256" key="19">
    <source>
        <dbReference type="PIRSR" id="PIRSR000732-2"/>
    </source>
</evidence>
<dbReference type="InterPro" id="IPR040442">
    <property type="entry name" value="Pyrv_kinase-like_dom_sf"/>
</dbReference>
<evidence type="ECO:0000256" key="12">
    <source>
        <dbReference type="ARBA" id="ARBA00022683"/>
    </source>
</evidence>
<dbReference type="InterPro" id="IPR036637">
    <property type="entry name" value="Phosphohistidine_dom_sf"/>
</dbReference>
<dbReference type="EMBL" id="NVUK01000009">
    <property type="protein sequence ID" value="PCI78030.1"/>
    <property type="molecule type" value="Genomic_DNA"/>
</dbReference>
<keyword evidence="8 17" id="KW-0813">Transport</keyword>
<feature type="binding site" evidence="20">
    <location>
        <position position="469"/>
    </location>
    <ligand>
        <name>Mg(2+)</name>
        <dbReference type="ChEBI" id="CHEBI:18420"/>
    </ligand>
</feature>
<organism evidence="25 26">
    <name type="scientific">Aerophobetes bacterium</name>
    <dbReference type="NCBI Taxonomy" id="2030807"/>
    <lineage>
        <taxon>Bacteria</taxon>
        <taxon>Candidatus Aerophobota</taxon>
    </lineage>
</organism>
<evidence type="ECO:0000256" key="9">
    <source>
        <dbReference type="ARBA" id="ARBA00022490"/>
    </source>
</evidence>
<dbReference type="InterPro" id="IPR000121">
    <property type="entry name" value="PEP_util_C"/>
</dbReference>
<protein>
    <recommendedName>
        <fullName evidence="7 17">Phosphoenolpyruvate-protein phosphotransferase</fullName>
        <ecNumber evidence="6 17">2.7.3.9</ecNumber>
    </recommendedName>
    <alternativeName>
        <fullName evidence="16 17">Phosphotransferase system, enzyme I</fullName>
    </alternativeName>
</protein>
<keyword evidence="14 17" id="KW-0418">Kinase</keyword>
<dbReference type="Pfam" id="PF05524">
    <property type="entry name" value="PEP-utilisers_N"/>
    <property type="match status" value="1"/>
</dbReference>
<dbReference type="Pfam" id="PF02896">
    <property type="entry name" value="PEP-utilizers_C"/>
    <property type="match status" value="1"/>
</dbReference>
<evidence type="ECO:0000313" key="26">
    <source>
        <dbReference type="Proteomes" id="UP000218775"/>
    </source>
</evidence>
<keyword evidence="10 17" id="KW-0762">Sugar transport</keyword>
<comment type="caution">
    <text evidence="25">The sequence shown here is derived from an EMBL/GenBank/DDBJ whole genome shotgun (WGS) entry which is preliminary data.</text>
</comment>
<evidence type="ECO:0000256" key="7">
    <source>
        <dbReference type="ARBA" id="ARBA00016544"/>
    </source>
</evidence>
<evidence type="ECO:0000256" key="11">
    <source>
        <dbReference type="ARBA" id="ARBA00022679"/>
    </source>
</evidence>
<dbReference type="Gene3D" id="1.10.274.10">
    <property type="entry name" value="PtsI, HPr-binding domain"/>
    <property type="match status" value="1"/>
</dbReference>
<dbReference type="GO" id="GO:0016301">
    <property type="term" value="F:kinase activity"/>
    <property type="evidence" value="ECO:0007669"/>
    <property type="project" value="UniProtKB-KW"/>
</dbReference>
<keyword evidence="13 17" id="KW-0479">Metal-binding</keyword>
<dbReference type="PIRSF" id="PIRSF000732">
    <property type="entry name" value="PTS_enzyme_I"/>
    <property type="match status" value="1"/>
</dbReference>
<dbReference type="InterPro" id="IPR006318">
    <property type="entry name" value="PTS_EI-like"/>
</dbReference>
<reference evidence="26" key="1">
    <citation type="submission" date="2017-08" db="EMBL/GenBank/DDBJ databases">
        <title>A dynamic microbial community with high functional redundancy inhabits the cold, oxic subseafloor aquifer.</title>
        <authorList>
            <person name="Tully B.J."/>
            <person name="Wheat C.G."/>
            <person name="Glazer B.T."/>
            <person name="Huber J.A."/>
        </authorList>
    </citation>
    <scope>NUCLEOTIDE SEQUENCE [LARGE SCALE GENOMIC DNA]</scope>
</reference>
<dbReference type="InterPro" id="IPR015813">
    <property type="entry name" value="Pyrv/PenolPyrv_kinase-like_dom"/>
</dbReference>
<dbReference type="GO" id="GO:0005737">
    <property type="term" value="C:cytoplasm"/>
    <property type="evidence" value="ECO:0007669"/>
    <property type="project" value="UniProtKB-SubCell"/>
</dbReference>
<feature type="binding site" evidence="19">
    <location>
        <position position="310"/>
    </location>
    <ligand>
        <name>phosphoenolpyruvate</name>
        <dbReference type="ChEBI" id="CHEBI:58702"/>
    </ligand>
</feature>
<evidence type="ECO:0000256" key="8">
    <source>
        <dbReference type="ARBA" id="ARBA00022448"/>
    </source>
</evidence>
<dbReference type="InterPro" id="IPR050499">
    <property type="entry name" value="PEP-utilizing_PTS_enzyme"/>
</dbReference>
<dbReference type="Pfam" id="PF00391">
    <property type="entry name" value="PEP-utilizers"/>
    <property type="match status" value="1"/>
</dbReference>
<dbReference type="InterPro" id="IPR008279">
    <property type="entry name" value="PEP-util_enz_mobile_dom"/>
</dbReference>
<dbReference type="InterPro" id="IPR024692">
    <property type="entry name" value="PTS_EI"/>
</dbReference>
<dbReference type="GO" id="GO:0009401">
    <property type="term" value="P:phosphoenolpyruvate-dependent sugar phosphotransferase system"/>
    <property type="evidence" value="ECO:0007669"/>
    <property type="project" value="UniProtKB-KW"/>
</dbReference>
<evidence type="ECO:0000256" key="21">
    <source>
        <dbReference type="SAM" id="Coils"/>
    </source>
</evidence>
<dbReference type="PANTHER" id="PTHR46244">
    <property type="entry name" value="PHOSPHOENOLPYRUVATE-PROTEIN PHOSPHOTRANSFERASE"/>
    <property type="match status" value="1"/>
</dbReference>
<dbReference type="PANTHER" id="PTHR46244:SF3">
    <property type="entry name" value="PHOSPHOENOLPYRUVATE-PROTEIN PHOSPHOTRANSFERASE"/>
    <property type="match status" value="1"/>
</dbReference>
<evidence type="ECO:0000256" key="13">
    <source>
        <dbReference type="ARBA" id="ARBA00022723"/>
    </source>
</evidence>
<evidence type="ECO:0000256" key="1">
    <source>
        <dbReference type="ARBA" id="ARBA00000683"/>
    </source>
</evidence>
<sequence length="601" mass="67188">MSEVRDRQRVVFSGKGLSKGIFVGKIVYVKLSADKEVPEFAIPLADVEQEIERYKAAIRTSRTELNELQLDLANEGSNEAVSIIDTHIQMLEDPFMTTFMEKRVRKTMKNMGAVFSSVMGDYEKKFEDMENEHFKERSIDVKDLKDRILRKLYPETHRSPPKSLEKVIIISHDLIPSFIADSSNNIGGVLTLTGTQVSHCVLVAKSKKIPLVANIDVSMIKQYHGSLALIDGDKGELIINPSSTDLKRFKGEGKIELESGKENLQEVKAGEHKRAKTQDGVVCSVYGNIRSHMDISLIDNFGGDGVGLFRTEFLLLEKKIGDFSPELQLQEYLAVLEKHPQGEVVFRLFDVGGDKGDVTHFRKEINPALGLRGIRFLLANPDILVGQLKALMMASRKRELKILLPMVSDVSEIVQTKSVIKEVALGLKSKGEVMPTNILVGSMLEVPSAVWTRESILELVDFVSIGTNDLIQYFFAIGRESEQDYAFFQPTHPAFLEIIRDIAVSANKAGKPVVLCGEMAANPLYVPLLLGLGIRKFSCSPREIPVIKGIINRVNLKEVEEHAQAFLSCINPEEIERGLREKYLNLALEAERNKLVIQEEA</sequence>
<evidence type="ECO:0000256" key="20">
    <source>
        <dbReference type="PIRSR" id="PIRSR000732-3"/>
    </source>
</evidence>
<dbReference type="AlphaFoldDB" id="A0A2A4X635"/>
<keyword evidence="21" id="KW-0175">Coiled coil</keyword>
<comment type="cofactor">
    <cofactor evidence="2 17 20">
        <name>Mg(2+)</name>
        <dbReference type="ChEBI" id="CHEBI:18420"/>
    </cofactor>
</comment>
<evidence type="ECO:0000256" key="18">
    <source>
        <dbReference type="PIRSR" id="PIRSR000732-1"/>
    </source>
</evidence>
<evidence type="ECO:0000256" key="14">
    <source>
        <dbReference type="ARBA" id="ARBA00022777"/>
    </source>
</evidence>
<keyword evidence="25" id="KW-0670">Pyruvate</keyword>
<evidence type="ECO:0000256" key="3">
    <source>
        <dbReference type="ARBA" id="ARBA00002728"/>
    </source>
</evidence>
<keyword evidence="15 17" id="KW-0460">Magnesium</keyword>